<evidence type="ECO:0000313" key="2">
    <source>
        <dbReference type="Proteomes" id="UP000294498"/>
    </source>
</evidence>
<name>A0A4R8DG62_9BACT</name>
<dbReference type="RefSeq" id="WP_133995780.1">
    <property type="nucleotide sequence ID" value="NZ_SODV01000002.1"/>
</dbReference>
<comment type="caution">
    <text evidence="1">The sequence shown here is derived from an EMBL/GenBank/DDBJ whole genome shotgun (WGS) entry which is preliminary data.</text>
</comment>
<proteinExistence type="predicted"/>
<dbReference type="AlphaFoldDB" id="A0A4R8DG62"/>
<keyword evidence="2" id="KW-1185">Reference proteome</keyword>
<gene>
    <name evidence="1" type="ORF">EDB95_3771</name>
</gene>
<reference evidence="1 2" key="1">
    <citation type="submission" date="2019-03" db="EMBL/GenBank/DDBJ databases">
        <title>Genomic Encyclopedia of Type Strains, Phase IV (KMG-IV): sequencing the most valuable type-strain genomes for metagenomic binning, comparative biology and taxonomic classification.</title>
        <authorList>
            <person name="Goeker M."/>
        </authorList>
    </citation>
    <scope>NUCLEOTIDE SEQUENCE [LARGE SCALE GENOMIC DNA]</scope>
    <source>
        <strain evidence="1 2">DSM 100059</strain>
    </source>
</reference>
<organism evidence="1 2">
    <name type="scientific">Dinghuibacter silviterrae</name>
    <dbReference type="NCBI Taxonomy" id="1539049"/>
    <lineage>
        <taxon>Bacteria</taxon>
        <taxon>Pseudomonadati</taxon>
        <taxon>Bacteroidota</taxon>
        <taxon>Chitinophagia</taxon>
        <taxon>Chitinophagales</taxon>
        <taxon>Chitinophagaceae</taxon>
        <taxon>Dinghuibacter</taxon>
    </lineage>
</organism>
<dbReference type="EMBL" id="SODV01000002">
    <property type="protein sequence ID" value="TDW95950.1"/>
    <property type="molecule type" value="Genomic_DNA"/>
</dbReference>
<dbReference type="OrthoDB" id="795641at2"/>
<protein>
    <submittedName>
        <fullName evidence="1">Uncharacterized protein</fullName>
    </submittedName>
</protein>
<evidence type="ECO:0000313" key="1">
    <source>
        <dbReference type="EMBL" id="TDW95950.1"/>
    </source>
</evidence>
<accession>A0A4R8DG62</accession>
<sequence length="238" mass="27708">MFSFHPDKFDFWPVYDCIKRFYPLGIPRGSLYKDYAGFKEAVALWESEIVNADRCEARWAPFVNEVTLGLGKPVFGRTYGQAPCYSIAVELERKVLENITRIRELQCFVSILGPFYTVIGIDRNEIQTGERHPVRSTNYMVVSPQHEYEDSFRKLCDIVEDRFKGYRFVPYRICTTAIEGLRVWYMDEDEPGNRIFHALFTYQIDFNIQTLGAETYGADAWIKEGYVQKGSWVANPPL</sequence>
<dbReference type="Proteomes" id="UP000294498">
    <property type="component" value="Unassembled WGS sequence"/>
</dbReference>